<gene>
    <name evidence="2" type="ORF">OE749_13865</name>
</gene>
<accession>A0ABT3AAS5</accession>
<comment type="caution">
    <text evidence="2">The sequence shown here is derived from an EMBL/GenBank/DDBJ whole genome shotgun (WGS) entry which is preliminary data.</text>
</comment>
<organism evidence="2 3">
    <name type="scientific">Fluctibacter corallii</name>
    <dbReference type="NCBI Taxonomy" id="2984329"/>
    <lineage>
        <taxon>Bacteria</taxon>
        <taxon>Pseudomonadati</taxon>
        <taxon>Pseudomonadota</taxon>
        <taxon>Gammaproteobacteria</taxon>
        <taxon>Alteromonadales</taxon>
        <taxon>Alteromonadaceae</taxon>
        <taxon>Fluctibacter</taxon>
    </lineage>
</organism>
<proteinExistence type="predicted"/>
<keyword evidence="1" id="KW-0472">Membrane</keyword>
<sequence>MPVIKVTPLISYHLRHRANGFTLIELVLGIIVFAIVLVIVTTLIAPQASKSVDPIIQVRGVELAQSLINEIAAKSFDEHSDRINGTARCNESGVLCTPSNLFGPDAEGGRPNFDDVDDYHGLIIQGDSLTDSNGSPLVLDGVPLYAGYTVTINVIYDGDFDGEPDTLQTAKRVALSVTTPSSSILEFAFYRTNF</sequence>
<protein>
    <submittedName>
        <fullName evidence="2">Prepilin-type N-terminal cleavage/methylation domain-containing protein</fullName>
    </submittedName>
</protein>
<dbReference type="RefSeq" id="WP_263713063.1">
    <property type="nucleotide sequence ID" value="NZ_JAOWKX010000007.1"/>
</dbReference>
<dbReference type="InterPro" id="IPR012902">
    <property type="entry name" value="N_methyl_site"/>
</dbReference>
<dbReference type="Proteomes" id="UP001652504">
    <property type="component" value="Unassembled WGS sequence"/>
</dbReference>
<evidence type="ECO:0000256" key="1">
    <source>
        <dbReference type="SAM" id="Phobius"/>
    </source>
</evidence>
<reference evidence="2 3" key="1">
    <citation type="submission" date="2022-10" db="EMBL/GenBank/DDBJ databases">
        <title>Aestuariibacter sp. AA17 isolated from Montipora capitata coral fragment.</title>
        <authorList>
            <person name="Emsley S.A."/>
            <person name="Pfannmuller K.M."/>
            <person name="Loughran R.M."/>
            <person name="Shlafstein M."/>
            <person name="Papke E."/>
            <person name="Saw J.H."/>
            <person name="Ushijima B."/>
            <person name="Videau P."/>
        </authorList>
    </citation>
    <scope>NUCLEOTIDE SEQUENCE [LARGE SCALE GENOMIC DNA]</scope>
    <source>
        <strain evidence="2 3">AA17</strain>
    </source>
</reference>
<keyword evidence="3" id="KW-1185">Reference proteome</keyword>
<evidence type="ECO:0000313" key="3">
    <source>
        <dbReference type="Proteomes" id="UP001652504"/>
    </source>
</evidence>
<dbReference type="EMBL" id="JAOWKX010000007">
    <property type="protein sequence ID" value="MCV2885780.1"/>
    <property type="molecule type" value="Genomic_DNA"/>
</dbReference>
<dbReference type="Pfam" id="PF07963">
    <property type="entry name" value="N_methyl"/>
    <property type="match status" value="1"/>
</dbReference>
<keyword evidence="1" id="KW-1133">Transmembrane helix</keyword>
<feature type="transmembrane region" description="Helical" evidence="1">
    <location>
        <begin position="21"/>
        <end position="45"/>
    </location>
</feature>
<keyword evidence="1" id="KW-0812">Transmembrane</keyword>
<evidence type="ECO:0000313" key="2">
    <source>
        <dbReference type="EMBL" id="MCV2885780.1"/>
    </source>
</evidence>
<name>A0ABT3AAS5_9ALTE</name>
<dbReference type="NCBIfam" id="TIGR02532">
    <property type="entry name" value="IV_pilin_GFxxxE"/>
    <property type="match status" value="1"/>
</dbReference>